<reference evidence="3" key="1">
    <citation type="submission" date="2025-08" db="UniProtKB">
        <authorList>
            <consortium name="RefSeq"/>
        </authorList>
    </citation>
    <scope>IDENTIFICATION</scope>
</reference>
<accession>A0A8M8USV4</accession>
<feature type="domain" description="Retrotransposon Copia-like N-terminal" evidence="1">
    <location>
        <begin position="16"/>
        <end position="62"/>
    </location>
</feature>
<dbReference type="OrthoDB" id="1725534at2759"/>
<protein>
    <submittedName>
        <fullName evidence="3">Uncharacterized protein LOC110011372</fullName>
    </submittedName>
</protein>
<proteinExistence type="predicted"/>
<dbReference type="KEGG" id="sind:110011372"/>
<dbReference type="Proteomes" id="UP000504604">
    <property type="component" value="Unplaced"/>
</dbReference>
<evidence type="ECO:0000313" key="2">
    <source>
        <dbReference type="Proteomes" id="UP000504604"/>
    </source>
</evidence>
<dbReference type="PANTHER" id="PTHR37610:SF40">
    <property type="entry name" value="OS01G0909600 PROTEIN"/>
    <property type="match status" value="1"/>
</dbReference>
<dbReference type="RefSeq" id="XP_020547075.1">
    <property type="nucleotide sequence ID" value="XM_020691416.1"/>
</dbReference>
<dbReference type="Pfam" id="PF14244">
    <property type="entry name" value="Retrotran_gag_3"/>
    <property type="match status" value="1"/>
</dbReference>
<organism evidence="2 3">
    <name type="scientific">Sesamum indicum</name>
    <name type="common">Oriental sesame</name>
    <name type="synonym">Sesamum orientale</name>
    <dbReference type="NCBI Taxonomy" id="4182"/>
    <lineage>
        <taxon>Eukaryota</taxon>
        <taxon>Viridiplantae</taxon>
        <taxon>Streptophyta</taxon>
        <taxon>Embryophyta</taxon>
        <taxon>Tracheophyta</taxon>
        <taxon>Spermatophyta</taxon>
        <taxon>Magnoliopsida</taxon>
        <taxon>eudicotyledons</taxon>
        <taxon>Gunneridae</taxon>
        <taxon>Pentapetalae</taxon>
        <taxon>asterids</taxon>
        <taxon>lamiids</taxon>
        <taxon>Lamiales</taxon>
        <taxon>Pedaliaceae</taxon>
        <taxon>Sesamum</taxon>
    </lineage>
</organism>
<dbReference type="InterPro" id="IPR029472">
    <property type="entry name" value="Copia-like_N"/>
</dbReference>
<evidence type="ECO:0000259" key="1">
    <source>
        <dbReference type="Pfam" id="PF14244"/>
    </source>
</evidence>
<gene>
    <name evidence="3" type="primary">LOC110011372</name>
</gene>
<dbReference type="GeneID" id="110011372"/>
<sequence length="206" mass="23590">MEERTSGEYNNMKNQGSDNFGIALISTPLNGSNYVSWARSIKISIGARQKLGYINGTCQKPTEDKEAVEQWRKNDYMVVSWILNSITKEITEDFLYADSARDLWVELEMRFGESNGPLLYQIQRDITSISQKNMNVAVYFTRLKRLWDEWGSLDPLSVCSCGASKKVSDKMTSYQLIQFLMDLSNTYDHVRNQILLMDPLPTATKA</sequence>
<keyword evidence="2" id="KW-1185">Reference proteome</keyword>
<evidence type="ECO:0000313" key="3">
    <source>
        <dbReference type="RefSeq" id="XP_020547075.1"/>
    </source>
</evidence>
<dbReference type="AlphaFoldDB" id="A0A8M8USV4"/>
<dbReference type="PANTHER" id="PTHR37610">
    <property type="entry name" value="CCHC-TYPE DOMAIN-CONTAINING PROTEIN"/>
    <property type="match status" value="1"/>
</dbReference>
<name>A0A8M8USV4_SESIN</name>